<accession>X1SEY5</accession>
<name>X1SEY5_9ZZZZ</name>
<sequence>YERWRKDNSYYALIEIIDVHLDRPDWSRATKQDVLKHLGKPNWQTINQYPEREWGYQGRRHVPYQNKAIFEFNDQGELIEIYWLSE</sequence>
<organism evidence="1">
    <name type="scientific">marine sediment metagenome</name>
    <dbReference type="NCBI Taxonomy" id="412755"/>
    <lineage>
        <taxon>unclassified sequences</taxon>
        <taxon>metagenomes</taxon>
        <taxon>ecological metagenomes</taxon>
    </lineage>
</organism>
<reference evidence="1" key="1">
    <citation type="journal article" date="2014" name="Front. Microbiol.">
        <title>High frequency of phylogenetically diverse reductive dehalogenase-homologous genes in deep subseafloor sedimentary metagenomes.</title>
        <authorList>
            <person name="Kawai M."/>
            <person name="Futagami T."/>
            <person name="Toyoda A."/>
            <person name="Takaki Y."/>
            <person name="Nishi S."/>
            <person name="Hori S."/>
            <person name="Arai W."/>
            <person name="Tsubouchi T."/>
            <person name="Morono Y."/>
            <person name="Uchiyama I."/>
            <person name="Ito T."/>
            <person name="Fujiyama A."/>
            <person name="Inagaki F."/>
            <person name="Takami H."/>
        </authorList>
    </citation>
    <scope>NUCLEOTIDE SEQUENCE</scope>
    <source>
        <strain evidence="1">Expedition CK06-06</strain>
    </source>
</reference>
<dbReference type="EMBL" id="BARW01016476">
    <property type="protein sequence ID" value="GAI91498.1"/>
    <property type="molecule type" value="Genomic_DNA"/>
</dbReference>
<proteinExistence type="predicted"/>
<protein>
    <submittedName>
        <fullName evidence="1">Uncharacterized protein</fullName>
    </submittedName>
</protein>
<gene>
    <name evidence="1" type="ORF">S12H4_28687</name>
</gene>
<evidence type="ECO:0000313" key="1">
    <source>
        <dbReference type="EMBL" id="GAI91498.1"/>
    </source>
</evidence>
<dbReference type="AlphaFoldDB" id="X1SEY5"/>
<feature type="non-terminal residue" evidence="1">
    <location>
        <position position="1"/>
    </location>
</feature>
<comment type="caution">
    <text evidence="1">The sequence shown here is derived from an EMBL/GenBank/DDBJ whole genome shotgun (WGS) entry which is preliminary data.</text>
</comment>